<dbReference type="SUPFAM" id="SSF53474">
    <property type="entry name" value="alpha/beta-Hydrolases"/>
    <property type="match status" value="1"/>
</dbReference>
<dbReference type="OrthoDB" id="426718at2759"/>
<accession>A0A9W9ERA8</accession>
<dbReference type="Proteomes" id="UP001141434">
    <property type="component" value="Unassembled WGS sequence"/>
</dbReference>
<gene>
    <name evidence="1" type="ORF">NUU61_007686</name>
</gene>
<name>A0A9W9ERA8_9EURO</name>
<proteinExistence type="predicted"/>
<comment type="caution">
    <text evidence="1">The sequence shown here is derived from an EMBL/GenBank/DDBJ whole genome shotgun (WGS) entry which is preliminary data.</text>
</comment>
<reference evidence="1" key="2">
    <citation type="journal article" date="2023" name="IMA Fungus">
        <title>Comparative genomic study of the Penicillium genus elucidates a diverse pangenome and 15 lateral gene transfer events.</title>
        <authorList>
            <person name="Petersen C."/>
            <person name="Sorensen T."/>
            <person name="Nielsen M.R."/>
            <person name="Sondergaard T.E."/>
            <person name="Sorensen J.L."/>
            <person name="Fitzpatrick D.A."/>
            <person name="Frisvad J.C."/>
            <person name="Nielsen K.L."/>
        </authorList>
    </citation>
    <scope>NUCLEOTIDE SEQUENCE</scope>
    <source>
        <strain evidence="1">IBT 34128</strain>
    </source>
</reference>
<dbReference type="RefSeq" id="XP_056508504.1">
    <property type="nucleotide sequence ID" value="XM_056658211.1"/>
</dbReference>
<organism evidence="1 2">
    <name type="scientific">Penicillium alfredii</name>
    <dbReference type="NCBI Taxonomy" id="1506179"/>
    <lineage>
        <taxon>Eukaryota</taxon>
        <taxon>Fungi</taxon>
        <taxon>Dikarya</taxon>
        <taxon>Ascomycota</taxon>
        <taxon>Pezizomycotina</taxon>
        <taxon>Eurotiomycetes</taxon>
        <taxon>Eurotiomycetidae</taxon>
        <taxon>Eurotiales</taxon>
        <taxon>Aspergillaceae</taxon>
        <taxon>Penicillium</taxon>
    </lineage>
</organism>
<dbReference type="InterPro" id="IPR029058">
    <property type="entry name" value="AB_hydrolase_fold"/>
</dbReference>
<evidence type="ECO:0000313" key="1">
    <source>
        <dbReference type="EMBL" id="KAJ5086379.1"/>
    </source>
</evidence>
<sequence>MATIGGTALRHAGYKLDIIVHVWLAVGNEAFASYMAKQGCIWCVTHTNDPFPKVPGPVLGYKQSSPEYWITSWNNKTVTEADIKVIYGVAPRTAMQGPRNRMARRINGI</sequence>
<dbReference type="GO" id="GO:0017000">
    <property type="term" value="P:antibiotic biosynthetic process"/>
    <property type="evidence" value="ECO:0007669"/>
    <property type="project" value="UniProtKB-ARBA"/>
</dbReference>
<dbReference type="EMBL" id="JAPMSZ010000010">
    <property type="protein sequence ID" value="KAJ5086379.1"/>
    <property type="molecule type" value="Genomic_DNA"/>
</dbReference>
<evidence type="ECO:0000313" key="2">
    <source>
        <dbReference type="Proteomes" id="UP001141434"/>
    </source>
</evidence>
<dbReference type="AlphaFoldDB" id="A0A9W9ERA8"/>
<keyword evidence="2" id="KW-1185">Reference proteome</keyword>
<reference evidence="1" key="1">
    <citation type="submission" date="2022-11" db="EMBL/GenBank/DDBJ databases">
        <authorList>
            <person name="Petersen C."/>
        </authorList>
    </citation>
    <scope>NUCLEOTIDE SEQUENCE</scope>
    <source>
        <strain evidence="1">IBT 34128</strain>
    </source>
</reference>
<dbReference type="Gene3D" id="3.40.50.1820">
    <property type="entry name" value="alpha/beta hydrolase"/>
    <property type="match status" value="1"/>
</dbReference>
<dbReference type="GO" id="GO:0072330">
    <property type="term" value="P:monocarboxylic acid biosynthetic process"/>
    <property type="evidence" value="ECO:0007669"/>
    <property type="project" value="UniProtKB-ARBA"/>
</dbReference>
<protein>
    <submittedName>
        <fullName evidence="1">Uncharacterized protein</fullName>
    </submittedName>
</protein>
<dbReference type="GeneID" id="81397380"/>